<comment type="similarity">
    <text evidence="1">Belongs to the Gfa family.</text>
</comment>
<keyword evidence="3" id="KW-0862">Zinc</keyword>
<dbReference type="InterPro" id="IPR052355">
    <property type="entry name" value="CENP-V-like"/>
</dbReference>
<dbReference type="Pfam" id="PF04828">
    <property type="entry name" value="GFA"/>
    <property type="match status" value="1"/>
</dbReference>
<dbReference type="GO" id="GO:0046872">
    <property type="term" value="F:metal ion binding"/>
    <property type="evidence" value="ECO:0007669"/>
    <property type="project" value="UniProtKB-KW"/>
</dbReference>
<sequence length="489" mass="55075">MLVKHLGSCHCGAVKFEVEAPADLRVFRCNCSICRKKQNNHFIVPKRQFVLLTGTDYLTTYTFNTHLAKHLFCRQCGVQCFYSPRSNPDCYGVMPHCIDSSTIKSIEYVDFDGEHWEEAMNKCAENNYLLNMTITQSDSITKGEISRKFNRVKSEESKIHRVLDNKGFTVCATGSPSIPSRYLTIITSNTEQRGFQQTAKRFQYDINFAPGPGQYQTIQPLDKQLEKTSDSKRGSGGFASRSRREGSMSGASSAPAPTTYNVSSNLANDHHDFNRMKYSSMFQKPIAERPLSSKSSLPAPNQYDIREGLKQITKSNNVSAQAAFRSHTKRSVPTNKYFITPAPGTYNLDDSTKRLVGSAHQSSFKSTSKRDTFGCQPGIQLPGPADYRPFEKPTEEPHRQLLPRRHYLTISAPAVPIPPEAPYPGPGYYELRDFKDVEKKYMSSAAFVSNTSRWAINTMTAAEQPGPCSYTPNVPAKQSFNFNFERKWI</sequence>
<evidence type="ECO:0000256" key="1">
    <source>
        <dbReference type="ARBA" id="ARBA00005495"/>
    </source>
</evidence>
<dbReference type="AlphaFoldDB" id="A0A818Q762"/>
<reference evidence="6" key="1">
    <citation type="submission" date="2021-02" db="EMBL/GenBank/DDBJ databases">
        <authorList>
            <person name="Nowell W R."/>
        </authorList>
    </citation>
    <scope>NUCLEOTIDE SEQUENCE</scope>
</reference>
<dbReference type="InterPro" id="IPR010736">
    <property type="entry name" value="SHIPPO-rpt"/>
</dbReference>
<keyword evidence="2" id="KW-0479">Metal-binding</keyword>
<evidence type="ECO:0000313" key="6">
    <source>
        <dbReference type="EMBL" id="CAF3635416.1"/>
    </source>
</evidence>
<comment type="caution">
    <text evidence="6">The sequence shown here is derived from an EMBL/GenBank/DDBJ whole genome shotgun (WGS) entry which is preliminary data.</text>
</comment>
<name>A0A818Q762_9BILA</name>
<evidence type="ECO:0000259" key="5">
    <source>
        <dbReference type="PROSITE" id="PS51891"/>
    </source>
</evidence>
<feature type="compositionally biased region" description="Low complexity" evidence="4">
    <location>
        <begin position="247"/>
        <end position="257"/>
    </location>
</feature>
<dbReference type="InterPro" id="IPR011057">
    <property type="entry name" value="Mss4-like_sf"/>
</dbReference>
<protein>
    <recommendedName>
        <fullName evidence="5">CENP-V/GFA domain-containing protein</fullName>
    </recommendedName>
</protein>
<dbReference type="PANTHER" id="PTHR28620:SF1">
    <property type="entry name" value="CENP-V_GFA DOMAIN-CONTAINING PROTEIN"/>
    <property type="match status" value="1"/>
</dbReference>
<dbReference type="Proteomes" id="UP000663823">
    <property type="component" value="Unassembled WGS sequence"/>
</dbReference>
<feature type="region of interest" description="Disordered" evidence="4">
    <location>
        <begin position="226"/>
        <end position="263"/>
    </location>
</feature>
<accession>A0A818Q762</accession>
<evidence type="ECO:0000256" key="2">
    <source>
        <dbReference type="ARBA" id="ARBA00022723"/>
    </source>
</evidence>
<evidence type="ECO:0000256" key="4">
    <source>
        <dbReference type="SAM" id="MobiDB-lite"/>
    </source>
</evidence>
<dbReference type="Pfam" id="PF07004">
    <property type="entry name" value="SHIPPO-rpt"/>
    <property type="match status" value="3"/>
</dbReference>
<proteinExistence type="inferred from homology"/>
<dbReference type="GO" id="GO:0016846">
    <property type="term" value="F:carbon-sulfur lyase activity"/>
    <property type="evidence" value="ECO:0007669"/>
    <property type="project" value="InterPro"/>
</dbReference>
<gene>
    <name evidence="6" type="ORF">OTI717_LOCUS8529</name>
</gene>
<dbReference type="PROSITE" id="PS51891">
    <property type="entry name" value="CENP_V_GFA"/>
    <property type="match status" value="1"/>
</dbReference>
<organism evidence="6 7">
    <name type="scientific">Rotaria sordida</name>
    <dbReference type="NCBI Taxonomy" id="392033"/>
    <lineage>
        <taxon>Eukaryota</taxon>
        <taxon>Metazoa</taxon>
        <taxon>Spiralia</taxon>
        <taxon>Gnathifera</taxon>
        <taxon>Rotifera</taxon>
        <taxon>Eurotatoria</taxon>
        <taxon>Bdelloidea</taxon>
        <taxon>Philodinida</taxon>
        <taxon>Philodinidae</taxon>
        <taxon>Rotaria</taxon>
    </lineage>
</organism>
<feature type="domain" description="CENP-V/GFA" evidence="5">
    <location>
        <begin position="5"/>
        <end position="117"/>
    </location>
</feature>
<evidence type="ECO:0000313" key="7">
    <source>
        <dbReference type="Proteomes" id="UP000663823"/>
    </source>
</evidence>
<dbReference type="SUPFAM" id="SSF51316">
    <property type="entry name" value="Mss4-like"/>
    <property type="match status" value="1"/>
</dbReference>
<evidence type="ECO:0000256" key="3">
    <source>
        <dbReference type="ARBA" id="ARBA00022833"/>
    </source>
</evidence>
<dbReference type="Gene3D" id="2.170.150.70">
    <property type="match status" value="1"/>
</dbReference>
<dbReference type="PANTHER" id="PTHR28620">
    <property type="entry name" value="CENTROMERE PROTEIN V"/>
    <property type="match status" value="1"/>
</dbReference>
<dbReference type="EMBL" id="CAJOAX010000686">
    <property type="protein sequence ID" value="CAF3635416.1"/>
    <property type="molecule type" value="Genomic_DNA"/>
</dbReference>
<dbReference type="InterPro" id="IPR006913">
    <property type="entry name" value="CENP-V/GFA"/>
</dbReference>